<comment type="caution">
    <text evidence="1">The sequence shown here is derived from an EMBL/GenBank/DDBJ whole genome shotgun (WGS) entry which is preliminary data.</text>
</comment>
<reference evidence="1 2" key="1">
    <citation type="submission" date="2020-03" db="EMBL/GenBank/DDBJ databases">
        <title>Above-ground endophytic microbial communities from plants in different locations in the United States.</title>
        <authorList>
            <person name="Frank C."/>
        </authorList>
    </citation>
    <scope>NUCLEOTIDE SEQUENCE [LARGE SCALE GENOMIC DNA]</scope>
    <source>
        <strain evidence="1 2">WW7</strain>
    </source>
</reference>
<evidence type="ECO:0000313" key="2">
    <source>
        <dbReference type="Proteomes" id="UP001318300"/>
    </source>
</evidence>
<dbReference type="Proteomes" id="UP001318300">
    <property type="component" value="Unassembled WGS sequence"/>
</dbReference>
<dbReference type="RefSeq" id="WP_166781092.1">
    <property type="nucleotide sequence ID" value="NZ_JAAOYO010000004.1"/>
</dbReference>
<gene>
    <name evidence="1" type="ORF">E9228_002749</name>
</gene>
<evidence type="ECO:0000313" key="1">
    <source>
        <dbReference type="EMBL" id="NII42091.1"/>
    </source>
</evidence>
<name>A0ABX0T993_9MICO</name>
<organism evidence="1 2">
    <name type="scientific">Curtobacterium salicis</name>
    <dbReference type="NCBI Taxonomy" id="1779862"/>
    <lineage>
        <taxon>Bacteria</taxon>
        <taxon>Bacillati</taxon>
        <taxon>Actinomycetota</taxon>
        <taxon>Actinomycetes</taxon>
        <taxon>Micrococcales</taxon>
        <taxon>Microbacteriaceae</taxon>
        <taxon>Curtobacterium</taxon>
    </lineage>
</organism>
<accession>A0ABX0T993</accession>
<protein>
    <submittedName>
        <fullName evidence="1">Uncharacterized protein</fullName>
    </submittedName>
</protein>
<sequence>MAEHQWAPPEHPDVTLHRPLGFSAQLAGPLTIIDPPQPVWADIAFEQMPGKLHLKCFAIASSDVAVLVQTAWQGRRQEILVDRDYVFRRALDPRAR</sequence>
<proteinExistence type="predicted"/>
<keyword evidence="2" id="KW-1185">Reference proteome</keyword>
<dbReference type="EMBL" id="JAAOYO010000004">
    <property type="protein sequence ID" value="NII42091.1"/>
    <property type="molecule type" value="Genomic_DNA"/>
</dbReference>